<evidence type="ECO:0000313" key="2">
    <source>
        <dbReference type="EMBL" id="KAD3640839.1"/>
    </source>
</evidence>
<sequence>MYSPPSSPNSSSGVPPLKSTTGVHQLLQGIVGLGFFNRSGLSLLASFMIGKRGGMQKELVIWRKWGRHSEASRKLHRSY</sequence>
<feature type="transmembrane region" description="Helical" evidence="1">
    <location>
        <begin position="26"/>
        <end position="49"/>
    </location>
</feature>
<keyword evidence="3" id="KW-1185">Reference proteome</keyword>
<evidence type="ECO:0000313" key="3">
    <source>
        <dbReference type="Proteomes" id="UP000326396"/>
    </source>
</evidence>
<name>A0A5N6MLH4_9ASTR</name>
<keyword evidence="1" id="KW-0472">Membrane</keyword>
<evidence type="ECO:0000256" key="1">
    <source>
        <dbReference type="SAM" id="Phobius"/>
    </source>
</evidence>
<comment type="caution">
    <text evidence="2">The sequence shown here is derived from an EMBL/GenBank/DDBJ whole genome shotgun (WGS) entry which is preliminary data.</text>
</comment>
<protein>
    <submittedName>
        <fullName evidence="2">Uncharacterized protein</fullName>
    </submittedName>
</protein>
<accession>A0A5N6MLH4</accession>
<dbReference type="EMBL" id="SZYD01000015">
    <property type="protein sequence ID" value="KAD3640839.1"/>
    <property type="molecule type" value="Genomic_DNA"/>
</dbReference>
<reference evidence="2 3" key="1">
    <citation type="submission" date="2019-05" db="EMBL/GenBank/DDBJ databases">
        <title>Mikania micrantha, genome provides insights into the molecular mechanism of rapid growth.</title>
        <authorList>
            <person name="Liu B."/>
        </authorList>
    </citation>
    <scope>NUCLEOTIDE SEQUENCE [LARGE SCALE GENOMIC DNA]</scope>
    <source>
        <strain evidence="2">NLD-2019</strain>
        <tissue evidence="2">Leaf</tissue>
    </source>
</reference>
<dbReference type="Proteomes" id="UP000326396">
    <property type="component" value="Linkage Group LG5"/>
</dbReference>
<keyword evidence="1" id="KW-1133">Transmembrane helix</keyword>
<organism evidence="2 3">
    <name type="scientific">Mikania micrantha</name>
    <name type="common">bitter vine</name>
    <dbReference type="NCBI Taxonomy" id="192012"/>
    <lineage>
        <taxon>Eukaryota</taxon>
        <taxon>Viridiplantae</taxon>
        <taxon>Streptophyta</taxon>
        <taxon>Embryophyta</taxon>
        <taxon>Tracheophyta</taxon>
        <taxon>Spermatophyta</taxon>
        <taxon>Magnoliopsida</taxon>
        <taxon>eudicotyledons</taxon>
        <taxon>Gunneridae</taxon>
        <taxon>Pentapetalae</taxon>
        <taxon>asterids</taxon>
        <taxon>campanulids</taxon>
        <taxon>Asterales</taxon>
        <taxon>Asteraceae</taxon>
        <taxon>Asteroideae</taxon>
        <taxon>Heliantheae alliance</taxon>
        <taxon>Eupatorieae</taxon>
        <taxon>Mikania</taxon>
    </lineage>
</organism>
<keyword evidence="1" id="KW-0812">Transmembrane</keyword>
<proteinExistence type="predicted"/>
<dbReference type="AlphaFoldDB" id="A0A5N6MLH4"/>
<gene>
    <name evidence="2" type="ORF">E3N88_30062</name>
</gene>